<dbReference type="SUPFAM" id="SSF101082">
    <property type="entry name" value="Typo IV secretion system protein TraC"/>
    <property type="match status" value="1"/>
</dbReference>
<feature type="coiled-coil region" evidence="1">
    <location>
        <begin position="46"/>
        <end position="73"/>
    </location>
</feature>
<dbReference type="OrthoDB" id="9780974at2"/>
<dbReference type="NCBIfam" id="TIGR02791">
    <property type="entry name" value="VirB5"/>
    <property type="match status" value="1"/>
</dbReference>
<accession>A0A0B1Z3X5</accession>
<sequence>MKDFSISLTFVVGITMLPAAYAQIPVTVTTQASDSPMTMAEFSANTARWAQQVEQMTSQIDQMKQQYQSITGSRGLGTIMNNPALRDYLPQDWQQVYDSVQSGGYAGLSGRAAQIYNDRKVYDACSQFMTTQQRTSCQAQAVKPSQDKAFALDAYDAAKGRLRQIDQLMGKINDTPDPKAIAELQGRISAEQAMIQNEQTKLQMYQMVAEAEDRLQRQQQREINAQLVDKRGYSRLQSFNPLDQ</sequence>
<dbReference type="InterPro" id="IPR023220">
    <property type="entry name" value="T4SS_VirB5-domain"/>
</dbReference>
<evidence type="ECO:0000313" key="3">
    <source>
        <dbReference type="EMBL" id="KHK65305.1"/>
    </source>
</evidence>
<name>A0A0B1Z3X5_9PSED</name>
<dbReference type="CDD" id="cd14262">
    <property type="entry name" value="VirB5_like"/>
    <property type="match status" value="1"/>
</dbReference>
<feature type="chain" id="PRO_5002068506" evidence="2">
    <location>
        <begin position="23"/>
        <end position="244"/>
    </location>
</feature>
<evidence type="ECO:0000313" key="4">
    <source>
        <dbReference type="Proteomes" id="UP000030949"/>
    </source>
</evidence>
<organism evidence="3 4">
    <name type="scientific">Pseudomonas frederiksbergensis</name>
    <dbReference type="NCBI Taxonomy" id="104087"/>
    <lineage>
        <taxon>Bacteria</taxon>
        <taxon>Pseudomonadati</taxon>
        <taxon>Pseudomonadota</taxon>
        <taxon>Gammaproteobacteria</taxon>
        <taxon>Pseudomonadales</taxon>
        <taxon>Pseudomonadaceae</taxon>
        <taxon>Pseudomonas</taxon>
    </lineage>
</organism>
<keyword evidence="1" id="KW-0175">Coiled coil</keyword>
<reference evidence="4" key="1">
    <citation type="submission" date="2015-03" db="EMBL/GenBank/DDBJ databases">
        <title>Pseudomonas frederiksbergensis hydrocarbon degrader.</title>
        <authorList>
            <person name="Brown L.M."/>
            <person name="Ruiz O.N."/>
            <person name="Mueller S."/>
            <person name="Gunasekera T.S."/>
        </authorList>
    </citation>
    <scope>NUCLEOTIDE SEQUENCE [LARGE SCALE GENOMIC DNA]</scope>
    <source>
        <strain evidence="4">SI8</strain>
    </source>
</reference>
<evidence type="ECO:0000256" key="2">
    <source>
        <dbReference type="SAM" id="SignalP"/>
    </source>
</evidence>
<dbReference type="Pfam" id="PF07996">
    <property type="entry name" value="T4SS"/>
    <property type="match status" value="1"/>
</dbReference>
<dbReference type="InterPro" id="IPR014158">
    <property type="entry name" value="T4SS_VirB5"/>
</dbReference>
<evidence type="ECO:0000256" key="1">
    <source>
        <dbReference type="SAM" id="Coils"/>
    </source>
</evidence>
<dbReference type="RefSeq" id="WP_039590749.1">
    <property type="nucleotide sequence ID" value="NZ_JQGJ02000003.1"/>
</dbReference>
<keyword evidence="2" id="KW-0732">Signal</keyword>
<comment type="caution">
    <text evidence="3">The sequence shown here is derived from an EMBL/GenBank/DDBJ whole genome shotgun (WGS) entry which is preliminary data.</text>
</comment>
<dbReference type="Proteomes" id="UP000030949">
    <property type="component" value="Unassembled WGS sequence"/>
</dbReference>
<gene>
    <name evidence="3" type="ORF">JZ00_09685</name>
</gene>
<dbReference type="EMBL" id="JQGJ01000004">
    <property type="protein sequence ID" value="KHK65305.1"/>
    <property type="molecule type" value="Genomic_DNA"/>
</dbReference>
<proteinExistence type="predicted"/>
<feature type="coiled-coil region" evidence="1">
    <location>
        <begin position="181"/>
        <end position="228"/>
    </location>
</feature>
<dbReference type="AlphaFoldDB" id="A0A0B1Z3X5"/>
<feature type="signal peptide" evidence="2">
    <location>
        <begin position="1"/>
        <end position="22"/>
    </location>
</feature>
<protein>
    <submittedName>
        <fullName evidence="3">Type IV secretion protein VirB5</fullName>
    </submittedName>
</protein>
<dbReference type="Gene3D" id="1.20.58.430">
    <property type="entry name" value="Type IV secretion system, VirB5-domain"/>
    <property type="match status" value="1"/>
</dbReference>